<reference evidence="2" key="1">
    <citation type="submission" date="2023-07" db="EMBL/GenBank/DDBJ databases">
        <title>Novel Phage-like Particles from Mycolicibacterium aichiense.</title>
        <authorList>
            <person name="Saha M.S."/>
            <person name="Roman A."/>
            <person name="Doherty M."/>
            <person name="Shijo M."/>
            <person name="Riddick Z."/>
        </authorList>
    </citation>
    <scope>NUCLEOTIDE SEQUENCE</scope>
</reference>
<proteinExistence type="predicted"/>
<dbReference type="PANTHER" id="PTHR37813:SF1">
    <property type="entry name" value="FELS-2 PROPHAGE PROTEIN"/>
    <property type="match status" value="1"/>
</dbReference>
<evidence type="ECO:0000256" key="1">
    <source>
        <dbReference type="SAM" id="Phobius"/>
    </source>
</evidence>
<dbReference type="EMBL" id="OR387111">
    <property type="protein sequence ID" value="XDR06122.1"/>
    <property type="molecule type" value="Genomic_DNA"/>
</dbReference>
<dbReference type="Gene3D" id="1.20.120.20">
    <property type="entry name" value="Apolipoprotein"/>
    <property type="match status" value="1"/>
</dbReference>
<keyword evidence="1" id="KW-0472">Membrane</keyword>
<sequence>MNMARKAGMSTGVEVARISVKVSPDTKNFRRELKRDLDRIEESMRAKIDVEPDMKGFRQRVNAQTKGMRTSVKVDADVDRKGFLGRIANSLSQIQPPSFGSGINPTGYALIAAGIAALAPLIAGTLGAATTALLALPGLAAAVATPIAALTLGIDGLKKAAETLKDPFEDLKQSMSSAVKDQFTPVFEQLRSLFPTLKAALPSVTKGLADMAKSIAGVITSPEGLAKIDTTIRNIGTALTTAAPGVGKFTEGLMGLVESFTGKPLQGVADWFTKTGDSFSAWVEKMTRPSWFTGKSPLEVAFGNLGDTLKTIADTLGDVGQKALDFFSDPEKVKSFKDELTLLSDVISGIATGINGIASAYSKLPLSGEGLKGLMPIQAQLGVKMWDGLKEGAAKAFAEVSTMAVGFVSNIGSTFANIGDTLSGIWDGAVSAAQSAWSSIVSTVSGAVGNVVSAVTGMVGQIVSTLASLAAEGANAGRNLVQGLINGISGMIGSAIAKARELASGVADAVKGFLGIHSPSKLFTEIGEYVGQGFDNGLQSQIAKLGKTARAMAETVTEEFHGGLKFGADGFSTDSDNPMLQAAAGLANAPVDFAKATGKQFLSDIGISGEGVLSRAVSEGINYVFQIGSVDEALSIKDRTESKQALSVVGR</sequence>
<keyword evidence="1" id="KW-1133">Transmembrane helix</keyword>
<organism evidence="2">
    <name type="scientific">Mycolicibacterium phage Anya</name>
    <dbReference type="NCBI Taxonomy" id="3240802"/>
    <lineage>
        <taxon>Viruses</taxon>
        <taxon>Duplodnaviria</taxon>
        <taxon>Heunggongvirae</taxon>
        <taxon>Uroviricota</taxon>
        <taxon>Caudoviricetes</taxon>
    </lineage>
</organism>
<accession>A0AB39U1R5</accession>
<evidence type="ECO:0000313" key="2">
    <source>
        <dbReference type="EMBL" id="XDR06122.1"/>
    </source>
</evidence>
<feature type="transmembrane region" description="Helical" evidence="1">
    <location>
        <begin position="108"/>
        <end position="128"/>
    </location>
</feature>
<dbReference type="PANTHER" id="PTHR37813">
    <property type="entry name" value="FELS-2 PROPHAGE PROTEIN"/>
    <property type="match status" value="1"/>
</dbReference>
<protein>
    <submittedName>
        <fullName evidence="2">Tape measure protein</fullName>
    </submittedName>
</protein>
<name>A0AB39U1R5_9CAUD</name>
<keyword evidence="1" id="KW-0812">Transmembrane</keyword>
<feature type="transmembrane region" description="Helical" evidence="1">
    <location>
        <begin position="134"/>
        <end position="154"/>
    </location>
</feature>